<feature type="domain" description="EF-hand" evidence="2">
    <location>
        <begin position="374"/>
        <end position="409"/>
    </location>
</feature>
<dbReference type="Gene3D" id="2.80.10.50">
    <property type="match status" value="1"/>
</dbReference>
<name>A0A830HGI4_9CHLO</name>
<evidence type="ECO:0000259" key="2">
    <source>
        <dbReference type="PROSITE" id="PS50222"/>
    </source>
</evidence>
<dbReference type="CDD" id="cd00051">
    <property type="entry name" value="EFh"/>
    <property type="match status" value="1"/>
</dbReference>
<dbReference type="Pfam" id="PF13499">
    <property type="entry name" value="EF-hand_7"/>
    <property type="match status" value="1"/>
</dbReference>
<dbReference type="SMART" id="SM00054">
    <property type="entry name" value="EFh"/>
    <property type="match status" value="2"/>
</dbReference>
<accession>A0A830HGI4</accession>
<dbReference type="InterPro" id="IPR055325">
    <property type="entry name" value="CF161"/>
</dbReference>
<keyword evidence="1" id="KW-0106">Calcium</keyword>
<dbReference type="PROSITE" id="PS50222">
    <property type="entry name" value="EF_HAND_2"/>
    <property type="match status" value="2"/>
</dbReference>
<dbReference type="Gene3D" id="1.10.238.10">
    <property type="entry name" value="EF-hand"/>
    <property type="match status" value="1"/>
</dbReference>
<feature type="domain" description="EF-hand" evidence="2">
    <location>
        <begin position="338"/>
        <end position="373"/>
    </location>
</feature>
<gene>
    <name evidence="3" type="ORF">PPROV_000519100</name>
</gene>
<dbReference type="GO" id="GO:0031514">
    <property type="term" value="C:motile cilium"/>
    <property type="evidence" value="ECO:0007669"/>
    <property type="project" value="TreeGrafter"/>
</dbReference>
<evidence type="ECO:0000313" key="3">
    <source>
        <dbReference type="EMBL" id="GHP06446.1"/>
    </source>
</evidence>
<dbReference type="Proteomes" id="UP000660262">
    <property type="component" value="Unassembled WGS sequence"/>
</dbReference>
<proteinExistence type="predicted"/>
<dbReference type="AlphaFoldDB" id="A0A830HGI4"/>
<dbReference type="InterPro" id="IPR018247">
    <property type="entry name" value="EF_Hand_1_Ca_BS"/>
</dbReference>
<dbReference type="PANTHER" id="PTHR24274:SF1">
    <property type="entry name" value="CILIA- AND FLAGELLA-ASSOCIATED PROTEIN 161"/>
    <property type="match status" value="1"/>
</dbReference>
<dbReference type="EMBL" id="BNJQ01000013">
    <property type="protein sequence ID" value="GHP06446.1"/>
    <property type="molecule type" value="Genomic_DNA"/>
</dbReference>
<keyword evidence="4" id="KW-1185">Reference proteome</keyword>
<dbReference type="InterPro" id="IPR011992">
    <property type="entry name" value="EF-hand-dom_pair"/>
</dbReference>
<dbReference type="GO" id="GO:0005509">
    <property type="term" value="F:calcium ion binding"/>
    <property type="evidence" value="ECO:0007669"/>
    <property type="project" value="InterPro"/>
</dbReference>
<dbReference type="PROSITE" id="PS00018">
    <property type="entry name" value="EF_HAND_1"/>
    <property type="match status" value="2"/>
</dbReference>
<dbReference type="InterPro" id="IPR002048">
    <property type="entry name" value="EF_hand_dom"/>
</dbReference>
<dbReference type="Pfam" id="PF24569">
    <property type="entry name" value="CFAP161"/>
    <property type="match status" value="1"/>
</dbReference>
<dbReference type="SUPFAM" id="SSF82109">
    <property type="entry name" value="MIR domain"/>
    <property type="match status" value="1"/>
</dbReference>
<evidence type="ECO:0000313" key="4">
    <source>
        <dbReference type="Proteomes" id="UP000660262"/>
    </source>
</evidence>
<reference evidence="3" key="1">
    <citation type="submission" date="2020-10" db="EMBL/GenBank/DDBJ databases">
        <title>Unveiling of a novel bifunctional photoreceptor, Dualchrome1, isolated from a cosmopolitan green alga.</title>
        <authorList>
            <person name="Suzuki S."/>
            <person name="Kawachi M."/>
        </authorList>
    </citation>
    <scope>NUCLEOTIDE SEQUENCE</scope>
    <source>
        <strain evidence="3">NIES 2893</strain>
    </source>
</reference>
<dbReference type="OrthoDB" id="444540at2759"/>
<dbReference type="GO" id="GO:0060271">
    <property type="term" value="P:cilium assembly"/>
    <property type="evidence" value="ECO:0007669"/>
    <property type="project" value="TreeGrafter"/>
</dbReference>
<protein>
    <recommendedName>
        <fullName evidence="2">EF-hand domain-containing protein</fullName>
    </recommendedName>
</protein>
<evidence type="ECO:0000256" key="1">
    <source>
        <dbReference type="ARBA" id="ARBA00022837"/>
    </source>
</evidence>
<sequence>MQYYTKQQLQGASRYYGKCRIGNWNEDVELEEVLLKQYLEKREQGGLKLDKFQARIDVALAPCELSRVSDDGYVHFGDLLAIRSAANGAVLSTSLDDRDQRAGEDAYGATAAPADSATAAVPCARSSILLSKFVPNEVTVTDELFDDDLLHYGQKVCVVANPMCESKPLDAEGSEDPLMLRSLAKSTTSFAKFSRQQEVAFTHQPGYATAWVVIPTNPKHRLAAHGSPVPRGVPVVLQHCATGQDLHLEVGQPLYNDFGMEYEVSGFTQTSLARSAIMEGLTTGKAKADLSKMEAPTNFWVLESGEKVKQLPQLAQAEFTVENVLAKVMKQLNRKGANGIFGLRAVFKEMDADGSGQLNAAEFRDALRYCMIDITDKELVKVLESLDTDNSGSISPDEFVEALTAVADIGKREHVSV</sequence>
<dbReference type="SUPFAM" id="SSF47473">
    <property type="entry name" value="EF-hand"/>
    <property type="match status" value="1"/>
</dbReference>
<comment type="caution">
    <text evidence="3">The sequence shown here is derived from an EMBL/GenBank/DDBJ whole genome shotgun (WGS) entry which is preliminary data.</text>
</comment>
<organism evidence="3 4">
    <name type="scientific">Pycnococcus provasolii</name>
    <dbReference type="NCBI Taxonomy" id="41880"/>
    <lineage>
        <taxon>Eukaryota</taxon>
        <taxon>Viridiplantae</taxon>
        <taxon>Chlorophyta</taxon>
        <taxon>Pseudoscourfieldiophyceae</taxon>
        <taxon>Pseudoscourfieldiales</taxon>
        <taxon>Pycnococcaceae</taxon>
        <taxon>Pycnococcus</taxon>
    </lineage>
</organism>
<dbReference type="InterPro" id="IPR036300">
    <property type="entry name" value="MIR_dom_sf"/>
</dbReference>
<dbReference type="PANTHER" id="PTHR24274">
    <property type="entry name" value="CILIA- AND FLAGELLA-ASSOCIATED PROTEIN 161"/>
    <property type="match status" value="1"/>
</dbReference>